<accession>A0A151GIE8</accession>
<dbReference type="PANTHER" id="PTHR12455">
    <property type="entry name" value="NUCLEOLAR COMPLEX PROTEIN 4"/>
    <property type="match status" value="1"/>
</dbReference>
<dbReference type="GO" id="GO:0000447">
    <property type="term" value="P:endonucleolytic cleavage in ITS1 to separate SSU-rRNA from 5.8S rRNA and LSU-rRNA from tricistronic rRNA transcript (SSU-rRNA, 5.8S rRNA, LSU-rRNA)"/>
    <property type="evidence" value="ECO:0007669"/>
    <property type="project" value="EnsemblFungi"/>
</dbReference>
<dbReference type="FunCoup" id="A0A151GIE8">
    <property type="interactions" value="564"/>
</dbReference>
<dbReference type="InterPro" id="IPR005612">
    <property type="entry name" value="CCAAT-binding_factor"/>
</dbReference>
<evidence type="ECO:0000256" key="1">
    <source>
        <dbReference type="ARBA" id="ARBA00007797"/>
    </source>
</evidence>
<feature type="region of interest" description="Disordered" evidence="2">
    <location>
        <begin position="1"/>
        <end position="33"/>
    </location>
</feature>
<dbReference type="InParanoid" id="A0A151GIE8"/>
<dbReference type="GO" id="GO:0000480">
    <property type="term" value="P:endonucleolytic cleavage in 5'-ETS of tricistronic rRNA transcript (SSU-rRNA, 5.8S rRNA, LSU-rRNA)"/>
    <property type="evidence" value="ECO:0007669"/>
    <property type="project" value="EnsemblFungi"/>
</dbReference>
<dbReference type="AlphaFoldDB" id="A0A151GIE8"/>
<evidence type="ECO:0000256" key="2">
    <source>
        <dbReference type="SAM" id="MobiDB-lite"/>
    </source>
</evidence>
<dbReference type="STRING" id="98403.A0A151GIE8"/>
<reference evidence="4 5" key="1">
    <citation type="journal article" date="2016" name="Sci. Rep.">
        <title>Insights into Adaptations to a Near-Obligate Nematode Endoparasitic Lifestyle from the Finished Genome of Drechmeria coniospora.</title>
        <authorList>
            <person name="Zhang L."/>
            <person name="Zhou Z."/>
            <person name="Guo Q."/>
            <person name="Fokkens L."/>
            <person name="Miskei M."/>
            <person name="Pocsi I."/>
            <person name="Zhang W."/>
            <person name="Chen M."/>
            <person name="Wang L."/>
            <person name="Sun Y."/>
            <person name="Donzelli B.G."/>
            <person name="Gibson D.M."/>
            <person name="Nelson D.R."/>
            <person name="Luo J.G."/>
            <person name="Rep M."/>
            <person name="Liu H."/>
            <person name="Yang S."/>
            <person name="Wang J."/>
            <person name="Krasnoff S.B."/>
            <person name="Xu Y."/>
            <person name="Molnar I."/>
            <person name="Lin M."/>
        </authorList>
    </citation>
    <scope>NUCLEOTIDE SEQUENCE [LARGE SCALE GENOMIC DNA]</scope>
    <source>
        <strain evidence="4 5">ARSEF 6962</strain>
    </source>
</reference>
<comment type="similarity">
    <text evidence="1">Belongs to the CBF/MAK21 family.</text>
</comment>
<dbReference type="GO" id="GO:0000472">
    <property type="term" value="P:endonucleolytic cleavage to generate mature 5'-end of SSU-rRNA from (SSU-rRNA, 5.8S rRNA, LSU-rRNA)"/>
    <property type="evidence" value="ECO:0007669"/>
    <property type="project" value="EnsemblFungi"/>
</dbReference>
<protein>
    <submittedName>
        <fullName evidence="4">Ribosome biogenesis protein Noc4</fullName>
    </submittedName>
</protein>
<feature type="domain" description="CCAAT-binding factor" evidence="3">
    <location>
        <begin position="307"/>
        <end position="464"/>
    </location>
</feature>
<dbReference type="OrthoDB" id="10263185at2759"/>
<sequence length="540" mass="61101">MAGEGSKRKRVSLVEKPTKRRRSSGSDENDDASSKILLMEQGILESRKNYNDITLLLRSAEDESEESMVATVALCRIFVRLLAQGSLIFKKSQSEREGVVVGWLRDQLTQYKSVLLNLMTDEDLAVTALTLCMRILKAEGEHLSDKDAYSFPTAFIENIVRAIIASDNEGVRSAFIEEYAEQYDDIRYFTFKSIKPAMQSIANEDGALFVRVFSLISALDGVPETAEELEDFYVPRPKLKSHPLRSVVQHKKQGQAAWLALMGAADAKEHQKRILDVISTIIAPWFTKPELLADFLTSCYHAGGSMSLLALSGVFYLIQERNLDYPSFYPKLYSLMDRDVLHSKHRSRFFRLLDTFLASTHLPASLVASFLKRLSRLALNAPPSAIAFAIPWMYNLLKRHPTCTFMLHRTTRDPEERKAMQENGFEDPFLPDEADPMETKAIDSCLWELVQLQSHYHPNVATIAKIVSEQFTKQSYNMEDFLDHSYATLLDAELDREVKKAPVVEFHIPKKVFMPQGDPAAAPDSLMVRLWDFGAATAVV</sequence>
<dbReference type="GO" id="GO:0030692">
    <property type="term" value="C:Noc4p-Nop14p complex"/>
    <property type="evidence" value="ECO:0007669"/>
    <property type="project" value="EnsemblFungi"/>
</dbReference>
<gene>
    <name evidence="4" type="ORF">DCS_03873</name>
</gene>
<evidence type="ECO:0000259" key="3">
    <source>
        <dbReference type="Pfam" id="PF03914"/>
    </source>
</evidence>
<dbReference type="Pfam" id="PF03914">
    <property type="entry name" value="CBF"/>
    <property type="match status" value="1"/>
</dbReference>
<proteinExistence type="inferred from homology"/>
<organism evidence="4 5">
    <name type="scientific">Drechmeria coniospora</name>
    <name type="common">Nematophagous fungus</name>
    <name type="synonym">Meria coniospora</name>
    <dbReference type="NCBI Taxonomy" id="98403"/>
    <lineage>
        <taxon>Eukaryota</taxon>
        <taxon>Fungi</taxon>
        <taxon>Dikarya</taxon>
        <taxon>Ascomycota</taxon>
        <taxon>Pezizomycotina</taxon>
        <taxon>Sordariomycetes</taxon>
        <taxon>Hypocreomycetidae</taxon>
        <taxon>Hypocreales</taxon>
        <taxon>Ophiocordycipitaceae</taxon>
        <taxon>Drechmeria</taxon>
    </lineage>
</organism>
<comment type="caution">
    <text evidence="4">The sequence shown here is derived from an EMBL/GenBank/DDBJ whole genome shotgun (WGS) entry which is preliminary data.</text>
</comment>
<dbReference type="GO" id="GO:0005829">
    <property type="term" value="C:cytosol"/>
    <property type="evidence" value="ECO:0007669"/>
    <property type="project" value="EnsemblFungi"/>
</dbReference>
<dbReference type="RefSeq" id="XP_040656219.1">
    <property type="nucleotide sequence ID" value="XM_040801186.1"/>
</dbReference>
<dbReference type="InterPro" id="IPR027193">
    <property type="entry name" value="Noc4"/>
</dbReference>
<keyword evidence="5" id="KW-1185">Reference proteome</keyword>
<name>A0A151GIE8_DRECN</name>
<dbReference type="EMBL" id="LAYC01000002">
    <property type="protein sequence ID" value="KYK56867.1"/>
    <property type="molecule type" value="Genomic_DNA"/>
</dbReference>
<dbReference type="GO" id="GO:0032040">
    <property type="term" value="C:small-subunit processome"/>
    <property type="evidence" value="ECO:0007669"/>
    <property type="project" value="EnsemblFungi"/>
</dbReference>
<dbReference type="GeneID" id="63716516"/>
<dbReference type="Proteomes" id="UP000076580">
    <property type="component" value="Chromosome 02"/>
</dbReference>
<dbReference type="PANTHER" id="PTHR12455:SF0">
    <property type="entry name" value="NUCLEOLAR COMPLEX PROTEIN 4 HOMOLOG"/>
    <property type="match status" value="1"/>
</dbReference>
<evidence type="ECO:0000313" key="5">
    <source>
        <dbReference type="Proteomes" id="UP000076580"/>
    </source>
</evidence>
<evidence type="ECO:0000313" key="4">
    <source>
        <dbReference type="EMBL" id="KYK56867.1"/>
    </source>
</evidence>